<keyword evidence="2" id="KW-1185">Reference proteome</keyword>
<accession>A0A6P2HF88</accession>
<dbReference type="RefSeq" id="WP_239007352.1">
    <property type="nucleotide sequence ID" value="NZ_CABVPN010000002.1"/>
</dbReference>
<evidence type="ECO:0000313" key="2">
    <source>
        <dbReference type="Proteomes" id="UP000494125"/>
    </source>
</evidence>
<reference evidence="1 2" key="1">
    <citation type="submission" date="2019-09" db="EMBL/GenBank/DDBJ databases">
        <authorList>
            <person name="Depoorter E."/>
        </authorList>
    </citation>
    <scope>NUCLEOTIDE SEQUENCE [LARGE SCALE GENOMIC DNA]</scope>
    <source>
        <strain evidence="1">LMG 24065</strain>
    </source>
</reference>
<dbReference type="AlphaFoldDB" id="A0A6P2HF88"/>
<dbReference type="GeneID" id="93031470"/>
<gene>
    <name evidence="1" type="ORF">BDI24065_00556</name>
</gene>
<organism evidence="1 2">
    <name type="scientific">Burkholderia diffusa</name>
    <dbReference type="NCBI Taxonomy" id="488732"/>
    <lineage>
        <taxon>Bacteria</taxon>
        <taxon>Pseudomonadati</taxon>
        <taxon>Pseudomonadota</taxon>
        <taxon>Betaproteobacteria</taxon>
        <taxon>Burkholderiales</taxon>
        <taxon>Burkholderiaceae</taxon>
        <taxon>Burkholderia</taxon>
        <taxon>Burkholderia cepacia complex</taxon>
    </lineage>
</organism>
<sequence length="82" mass="8788">MWLPISTAASRTGARYDAVPSTVSRDVRLDGCYLGEAATVTIDVGLSYPGNLQIELIHVTNDAPSPYRDMHGQPLAGLHHVA</sequence>
<evidence type="ECO:0000313" key="1">
    <source>
        <dbReference type="EMBL" id="VWB15455.1"/>
    </source>
</evidence>
<name>A0A6P2HF88_9BURK</name>
<dbReference type="Proteomes" id="UP000494125">
    <property type="component" value="Unassembled WGS sequence"/>
</dbReference>
<protein>
    <submittedName>
        <fullName evidence="1">Glyoxalase</fullName>
    </submittedName>
</protein>
<proteinExistence type="predicted"/>
<dbReference type="EMBL" id="CABVPN010000002">
    <property type="protein sequence ID" value="VWB15455.1"/>
    <property type="molecule type" value="Genomic_DNA"/>
</dbReference>